<dbReference type="Gene3D" id="1.20.120.670">
    <property type="entry name" value="N-acetyl-b-d-glucoasminidase"/>
    <property type="match status" value="1"/>
</dbReference>
<dbReference type="Proteomes" id="UP000807159">
    <property type="component" value="Chromosome 9"/>
</dbReference>
<dbReference type="Pfam" id="PF05089">
    <property type="entry name" value="NAGLU"/>
    <property type="match status" value="2"/>
</dbReference>
<feature type="domain" description="Alpha-N-acetylglucosaminidase C-terminal" evidence="5">
    <location>
        <begin position="549"/>
        <end position="835"/>
    </location>
</feature>
<evidence type="ECO:0008006" key="8">
    <source>
        <dbReference type="Google" id="ProtNLM"/>
    </source>
</evidence>
<evidence type="ECO:0000313" key="6">
    <source>
        <dbReference type="EMBL" id="KAH8498901.1"/>
    </source>
</evidence>
<dbReference type="InterPro" id="IPR017853">
    <property type="entry name" value="GH"/>
</dbReference>
<evidence type="ECO:0000259" key="3">
    <source>
        <dbReference type="Pfam" id="PF05089"/>
    </source>
</evidence>
<reference evidence="6" key="1">
    <citation type="journal article" date="2021" name="J. Hered.">
        <title>Genome Assembly of Salicaceae Populus deltoides (Eastern Cottonwood) I-69 Based on Nanopore Sequencing and Hi-C Technologies.</title>
        <authorList>
            <person name="Bai S."/>
            <person name="Wu H."/>
            <person name="Zhang J."/>
            <person name="Pan Z."/>
            <person name="Zhao W."/>
            <person name="Li Z."/>
            <person name="Tong C."/>
        </authorList>
    </citation>
    <scope>NUCLEOTIDE SEQUENCE</scope>
    <source>
        <tissue evidence="6">Leaf</tissue>
    </source>
</reference>
<dbReference type="SUPFAM" id="SSF51445">
    <property type="entry name" value="(Trans)glycosidases"/>
    <property type="match status" value="1"/>
</dbReference>
<name>A0A8T2Y1F9_POPDE</name>
<dbReference type="InterPro" id="IPR024240">
    <property type="entry name" value="NAGLU_N"/>
</dbReference>
<comment type="caution">
    <text evidence="6">The sequence shown here is derived from an EMBL/GenBank/DDBJ whole genome shotgun (WGS) entry which is preliminary data.</text>
</comment>
<dbReference type="PANTHER" id="PTHR12872:SF1">
    <property type="entry name" value="ALPHA-N-ACETYLGLUCOSAMINIDASE"/>
    <property type="match status" value="1"/>
</dbReference>
<evidence type="ECO:0000313" key="7">
    <source>
        <dbReference type="Proteomes" id="UP000807159"/>
    </source>
</evidence>
<dbReference type="InterPro" id="IPR029018">
    <property type="entry name" value="Hex-like_dom2"/>
</dbReference>
<protein>
    <recommendedName>
        <fullName evidence="8">Alpha-N-acetylglucosaminidase</fullName>
    </recommendedName>
</protein>
<dbReference type="EMBL" id="JACEGQ020000009">
    <property type="protein sequence ID" value="KAH8498901.1"/>
    <property type="molecule type" value="Genomic_DNA"/>
</dbReference>
<keyword evidence="1" id="KW-0378">Hydrolase</keyword>
<gene>
    <name evidence="6" type="ORF">H0E87_017717</name>
</gene>
<dbReference type="PANTHER" id="PTHR12872">
    <property type="entry name" value="ALPHA-N-ACETYLGLUCOSAMINIDASE"/>
    <property type="match status" value="1"/>
</dbReference>
<evidence type="ECO:0000259" key="4">
    <source>
        <dbReference type="Pfam" id="PF12971"/>
    </source>
</evidence>
<organism evidence="6 7">
    <name type="scientific">Populus deltoides</name>
    <name type="common">Eastern poplar</name>
    <name type="synonym">Eastern cottonwood</name>
    <dbReference type="NCBI Taxonomy" id="3696"/>
    <lineage>
        <taxon>Eukaryota</taxon>
        <taxon>Viridiplantae</taxon>
        <taxon>Streptophyta</taxon>
        <taxon>Embryophyta</taxon>
        <taxon>Tracheophyta</taxon>
        <taxon>Spermatophyta</taxon>
        <taxon>Magnoliopsida</taxon>
        <taxon>eudicotyledons</taxon>
        <taxon>Gunneridae</taxon>
        <taxon>Pentapetalae</taxon>
        <taxon>rosids</taxon>
        <taxon>fabids</taxon>
        <taxon>Malpighiales</taxon>
        <taxon>Salicaceae</taxon>
        <taxon>Saliceae</taxon>
        <taxon>Populus</taxon>
    </lineage>
</organism>
<feature type="domain" description="Alpha-N-acetylglucosaminidase N-terminal" evidence="4">
    <location>
        <begin position="49"/>
        <end position="143"/>
    </location>
</feature>
<proteinExistence type="predicted"/>
<feature type="chain" id="PRO_5035908634" description="Alpha-N-acetylglucosaminidase" evidence="2">
    <location>
        <begin position="25"/>
        <end position="838"/>
    </location>
</feature>
<dbReference type="Gene3D" id="3.30.379.10">
    <property type="entry name" value="Chitobiase/beta-hexosaminidase domain 2-like"/>
    <property type="match status" value="1"/>
</dbReference>
<keyword evidence="7" id="KW-1185">Reference proteome</keyword>
<sequence>MSTLKTLIFTTTLLILTLSSVALSRPEAIDSLLKRLDSKRASSSDQESAAKAVLKRLLPSHIHSFLFKIVSKDVCGGHSCFLINNYYKESSGNGPEISIKGTTAVEIASGLHWYLKHWCGAHVSWDKTGGVQIASIPKPGSLPHVKDKGVMIQRPVPWNYYQNVVTSSYSYVWWNWERWEKELDWMALQGINLPLAFTGQEAIWQKVFMNLNITTEDLNDFFGGPAFLAWARMGNLHGWGGPLSQNWLDQQLCLQKQILSRMLELGMTPVLPSFSGNVPAALKKIFPSANITRLGDWNTVDKNPRWCCTYLLNPSDPLFVEIGEAFIRQQVKEYGDVTDIYNCDTFNENSPPTSDPAYISSLGAAVYKAMSRGDKDAVWLMQFNECTGLALLLRLCFLEATSNAGTRDETETTFVHSLLKMWVSLLGLAFVNFRFLIRLPLELALLHSVPFGKMIVLDLFAEAKPIWKNSSQFYGTPYVWCLLHNFGGNIEMYGILDTISSGPVDARISENSTMVGVGMCMEGIEHNPVVYELMSEMAFRSGKPQVLEWLKTYSRRRYGKAVRQVVAAWDILYHTVYNCTDGIADHNTDFIVKFPDWDPSLHSGSNISEQDNMRILLTSSGTRRFLFQEKSSDIPEAHLWYSTQEVIQALWLFLDAGNDLAGSLTYRYDLVDLTRQVLSKLANQVYRDAMIAFRRKDARALNLHGQKFLQIIKDIDVLLASDDNFLLGTWLESAKKLAIDPNDMKLATELGTDTLPLFLVANKFWSGLLEDYYLPRASTYFGHLMKSLEGNKNFKLTEWRKEWIAFSNKWQADTKIYPVKAKGDALAIAKALYRKYFG</sequence>
<dbReference type="InterPro" id="IPR024732">
    <property type="entry name" value="NAGLU_C"/>
</dbReference>
<evidence type="ECO:0000256" key="1">
    <source>
        <dbReference type="ARBA" id="ARBA00022801"/>
    </source>
</evidence>
<dbReference type="Pfam" id="PF12971">
    <property type="entry name" value="NAGLU_N"/>
    <property type="match status" value="1"/>
</dbReference>
<evidence type="ECO:0000256" key="2">
    <source>
        <dbReference type="SAM" id="SignalP"/>
    </source>
</evidence>
<dbReference type="GO" id="GO:0016787">
    <property type="term" value="F:hydrolase activity"/>
    <property type="evidence" value="ECO:0007669"/>
    <property type="project" value="UniProtKB-KW"/>
</dbReference>
<dbReference type="Gene3D" id="3.20.20.80">
    <property type="entry name" value="Glycosidases"/>
    <property type="match status" value="1"/>
</dbReference>
<dbReference type="InterPro" id="IPR024733">
    <property type="entry name" value="NAGLU_tim-barrel"/>
</dbReference>
<evidence type="ECO:0000259" key="5">
    <source>
        <dbReference type="Pfam" id="PF12972"/>
    </source>
</evidence>
<feature type="signal peptide" evidence="2">
    <location>
        <begin position="1"/>
        <end position="24"/>
    </location>
</feature>
<keyword evidence="2" id="KW-0732">Signal</keyword>
<dbReference type="AlphaFoldDB" id="A0A8T2Y1F9"/>
<feature type="domain" description="Alpha-N-acetylglucosaminidase tim-barrel" evidence="3">
    <location>
        <begin position="160"/>
        <end position="382"/>
    </location>
</feature>
<dbReference type="InterPro" id="IPR007781">
    <property type="entry name" value="NAGLU"/>
</dbReference>
<feature type="domain" description="Alpha-N-acetylglucosaminidase tim-barrel" evidence="3">
    <location>
        <begin position="444"/>
        <end position="540"/>
    </location>
</feature>
<accession>A0A8T2Y1F9</accession>
<dbReference type="Pfam" id="PF12972">
    <property type="entry name" value="NAGLU_C"/>
    <property type="match status" value="1"/>
</dbReference>